<dbReference type="PANTHER" id="PTHR42723:SF1">
    <property type="entry name" value="CHLOROPHYLL SYNTHASE, CHLOROPLASTIC"/>
    <property type="match status" value="1"/>
</dbReference>
<dbReference type="CDD" id="cd13965">
    <property type="entry name" value="PT_UbiA_3"/>
    <property type="match status" value="1"/>
</dbReference>
<proteinExistence type="predicted"/>
<dbReference type="InterPro" id="IPR000537">
    <property type="entry name" value="UbiA_prenyltransferase"/>
</dbReference>
<evidence type="ECO:0000313" key="6">
    <source>
        <dbReference type="Proteomes" id="UP000016930"/>
    </source>
</evidence>
<dbReference type="GO" id="GO:0016020">
    <property type="term" value="C:membrane"/>
    <property type="evidence" value="ECO:0007669"/>
    <property type="project" value="UniProtKB-SubCell"/>
</dbReference>
<keyword evidence="4" id="KW-0472">Membrane</keyword>
<dbReference type="Proteomes" id="UP000016930">
    <property type="component" value="Unassembled WGS sequence"/>
</dbReference>
<evidence type="ECO:0000256" key="2">
    <source>
        <dbReference type="ARBA" id="ARBA00022692"/>
    </source>
</evidence>
<sequence length="291" mass="33073">MAVSAVAHHIIHWSYTLFLFTKSDIKTTVIPITLLAAAAAPAPSTMTLLHSTFWIWLHVLQFDVSNQTLKPEEDEYNKQDRPLPSKRLTLEAAYVMRWMLVPLCWLWSAMYSVRTFYSSVALVAFTVLYNECATHAGHWLLRNCVNAAGFAAFEAGSTLVATIDHRTLDRTAVLSICISAGIFATTIQTQDFKDVHGDRIVGRRTLPIVWPSVARYTVLVGLCLWSLILASIWDLSIDAQIVSHGLSIFVSYRFMTYKGIHEDQISFYWYNVWLSIAHAQPAYYRYLSSHF</sequence>
<organism evidence="5 6">
    <name type="scientific">Ceriporiopsis subvermispora (strain B)</name>
    <name type="common">White-rot fungus</name>
    <name type="synonym">Gelatoporia subvermispora</name>
    <dbReference type="NCBI Taxonomy" id="914234"/>
    <lineage>
        <taxon>Eukaryota</taxon>
        <taxon>Fungi</taxon>
        <taxon>Dikarya</taxon>
        <taxon>Basidiomycota</taxon>
        <taxon>Agaricomycotina</taxon>
        <taxon>Agaricomycetes</taxon>
        <taxon>Polyporales</taxon>
        <taxon>Gelatoporiaceae</taxon>
        <taxon>Gelatoporia</taxon>
    </lineage>
</organism>
<reference evidence="5 6" key="1">
    <citation type="journal article" date="2012" name="Proc. Natl. Acad. Sci. U.S.A.">
        <title>Comparative genomics of Ceriporiopsis subvermispora and Phanerochaete chrysosporium provide insight into selective ligninolysis.</title>
        <authorList>
            <person name="Fernandez-Fueyo E."/>
            <person name="Ruiz-Duenas F.J."/>
            <person name="Ferreira P."/>
            <person name="Floudas D."/>
            <person name="Hibbett D.S."/>
            <person name="Canessa P."/>
            <person name="Larrondo L.F."/>
            <person name="James T.Y."/>
            <person name="Seelenfreund D."/>
            <person name="Lobos S."/>
            <person name="Polanco R."/>
            <person name="Tello M."/>
            <person name="Honda Y."/>
            <person name="Watanabe T."/>
            <person name="Watanabe T."/>
            <person name="Ryu J.S."/>
            <person name="Kubicek C.P."/>
            <person name="Schmoll M."/>
            <person name="Gaskell J."/>
            <person name="Hammel K.E."/>
            <person name="St John F.J."/>
            <person name="Vanden Wymelenberg A."/>
            <person name="Sabat G."/>
            <person name="Splinter BonDurant S."/>
            <person name="Syed K."/>
            <person name="Yadav J.S."/>
            <person name="Doddapaneni H."/>
            <person name="Subramanian V."/>
            <person name="Lavin J.L."/>
            <person name="Oguiza J.A."/>
            <person name="Perez G."/>
            <person name="Pisabarro A.G."/>
            <person name="Ramirez L."/>
            <person name="Santoyo F."/>
            <person name="Master E."/>
            <person name="Coutinho P.M."/>
            <person name="Henrissat B."/>
            <person name="Lombard V."/>
            <person name="Magnuson J.K."/>
            <person name="Kuees U."/>
            <person name="Hori C."/>
            <person name="Igarashi K."/>
            <person name="Samejima M."/>
            <person name="Held B.W."/>
            <person name="Barry K.W."/>
            <person name="LaButti K.M."/>
            <person name="Lapidus A."/>
            <person name="Lindquist E.A."/>
            <person name="Lucas S.M."/>
            <person name="Riley R."/>
            <person name="Salamov A.A."/>
            <person name="Hoffmeister D."/>
            <person name="Schwenk D."/>
            <person name="Hadar Y."/>
            <person name="Yarden O."/>
            <person name="de Vries R.P."/>
            <person name="Wiebenga A."/>
            <person name="Stenlid J."/>
            <person name="Eastwood D."/>
            <person name="Grigoriev I.V."/>
            <person name="Berka R.M."/>
            <person name="Blanchette R.A."/>
            <person name="Kersten P."/>
            <person name="Martinez A.T."/>
            <person name="Vicuna R."/>
            <person name="Cullen D."/>
        </authorList>
    </citation>
    <scope>NUCLEOTIDE SEQUENCE [LARGE SCALE GENOMIC DNA]</scope>
    <source>
        <strain evidence="5 6">B</strain>
    </source>
</reference>
<accession>M2RBZ9</accession>
<comment type="subcellular location">
    <subcellularLocation>
        <location evidence="1">Membrane</location>
        <topology evidence="1">Multi-pass membrane protein</topology>
    </subcellularLocation>
</comment>
<evidence type="ECO:0000313" key="5">
    <source>
        <dbReference type="EMBL" id="EMD36321.1"/>
    </source>
</evidence>
<dbReference type="Pfam" id="PF01040">
    <property type="entry name" value="UbiA"/>
    <property type="match status" value="1"/>
</dbReference>
<dbReference type="AlphaFoldDB" id="M2RBZ9"/>
<dbReference type="GO" id="GO:0016765">
    <property type="term" value="F:transferase activity, transferring alkyl or aryl (other than methyl) groups"/>
    <property type="evidence" value="ECO:0007669"/>
    <property type="project" value="InterPro"/>
</dbReference>
<dbReference type="InterPro" id="IPR050475">
    <property type="entry name" value="Prenyltransferase_related"/>
</dbReference>
<gene>
    <name evidence="5" type="ORF">CERSUDRAFT_65984</name>
</gene>
<name>M2RBZ9_CERS8</name>
<evidence type="ECO:0000256" key="1">
    <source>
        <dbReference type="ARBA" id="ARBA00004141"/>
    </source>
</evidence>
<dbReference type="Gene3D" id="1.10.357.140">
    <property type="entry name" value="UbiA prenyltransferase"/>
    <property type="match status" value="1"/>
</dbReference>
<keyword evidence="3" id="KW-1133">Transmembrane helix</keyword>
<evidence type="ECO:0000256" key="4">
    <source>
        <dbReference type="ARBA" id="ARBA00023136"/>
    </source>
</evidence>
<keyword evidence="6" id="KW-1185">Reference proteome</keyword>
<keyword evidence="2" id="KW-0812">Transmembrane</keyword>
<dbReference type="STRING" id="914234.M2RBZ9"/>
<evidence type="ECO:0000256" key="3">
    <source>
        <dbReference type="ARBA" id="ARBA00022989"/>
    </source>
</evidence>
<protein>
    <submittedName>
        <fullName evidence="5">Uncharacterized protein</fullName>
    </submittedName>
</protein>
<dbReference type="OrthoDB" id="434972at2759"/>
<dbReference type="HOGENOM" id="CLU_063928_0_0_1"/>
<dbReference type="PANTHER" id="PTHR42723">
    <property type="entry name" value="CHLOROPHYLL SYNTHASE"/>
    <property type="match status" value="1"/>
</dbReference>
<dbReference type="EMBL" id="KB445798">
    <property type="protein sequence ID" value="EMD36321.1"/>
    <property type="molecule type" value="Genomic_DNA"/>
</dbReference>
<dbReference type="InterPro" id="IPR044878">
    <property type="entry name" value="UbiA_sf"/>
</dbReference>